<dbReference type="HOGENOM" id="CLU_127840_0_0_1"/>
<feature type="domain" description="DUF7154" evidence="1">
    <location>
        <begin position="66"/>
        <end position="170"/>
    </location>
</feature>
<dbReference type="WormBase" id="CBG21385">
    <property type="protein sequence ID" value="CBP40909"/>
    <property type="gene ID" value="WBGene00040177"/>
</dbReference>
<proteinExistence type="predicted"/>
<protein>
    <submittedName>
        <fullName evidence="2">Protein CBG21385</fullName>
    </submittedName>
</protein>
<evidence type="ECO:0000313" key="4">
    <source>
        <dbReference type="WormBase" id="CBG21385"/>
    </source>
</evidence>
<name>A8XZY9_CAEBR</name>
<dbReference type="EMBL" id="HE601136">
    <property type="protein sequence ID" value="CAP38206.2"/>
    <property type="molecule type" value="Genomic_DNA"/>
</dbReference>
<evidence type="ECO:0000259" key="1">
    <source>
        <dbReference type="Pfam" id="PF23673"/>
    </source>
</evidence>
<dbReference type="GeneID" id="8588961"/>
<reference evidence="2 3" key="1">
    <citation type="journal article" date="2003" name="PLoS Biol.">
        <title>The genome sequence of Caenorhabditis briggsae: a platform for comparative genomics.</title>
        <authorList>
            <person name="Stein L.D."/>
            <person name="Bao Z."/>
            <person name="Blasiar D."/>
            <person name="Blumenthal T."/>
            <person name="Brent M.R."/>
            <person name="Chen N."/>
            <person name="Chinwalla A."/>
            <person name="Clarke L."/>
            <person name="Clee C."/>
            <person name="Coghlan A."/>
            <person name="Coulson A."/>
            <person name="D'Eustachio P."/>
            <person name="Fitch D.H."/>
            <person name="Fulton L.A."/>
            <person name="Fulton R.E."/>
            <person name="Griffiths-Jones S."/>
            <person name="Harris T.W."/>
            <person name="Hillier L.W."/>
            <person name="Kamath R."/>
            <person name="Kuwabara P.E."/>
            <person name="Mardis E.R."/>
            <person name="Marra M.A."/>
            <person name="Miner T.L."/>
            <person name="Minx P."/>
            <person name="Mullikin J.C."/>
            <person name="Plumb R.W."/>
            <person name="Rogers J."/>
            <person name="Schein J.E."/>
            <person name="Sohrmann M."/>
            <person name="Spieth J."/>
            <person name="Stajich J.E."/>
            <person name="Wei C."/>
            <person name="Willey D."/>
            <person name="Wilson R.K."/>
            <person name="Durbin R."/>
            <person name="Waterston R.H."/>
        </authorList>
    </citation>
    <scope>NUCLEOTIDE SEQUENCE [LARGE SCALE GENOMIC DNA]</scope>
    <source>
        <strain evidence="2 3">AF16</strain>
    </source>
</reference>
<organism evidence="2 3">
    <name type="scientific">Caenorhabditis briggsae</name>
    <dbReference type="NCBI Taxonomy" id="6238"/>
    <lineage>
        <taxon>Eukaryota</taxon>
        <taxon>Metazoa</taxon>
        <taxon>Ecdysozoa</taxon>
        <taxon>Nematoda</taxon>
        <taxon>Chromadorea</taxon>
        <taxon>Rhabditida</taxon>
        <taxon>Rhabditina</taxon>
        <taxon>Rhabditomorpha</taxon>
        <taxon>Rhabditoidea</taxon>
        <taxon>Rhabditidae</taxon>
        <taxon>Peloderinae</taxon>
        <taxon>Caenorhabditis</taxon>
    </lineage>
</organism>
<dbReference type="KEGG" id="cbr:CBG_21385"/>
<dbReference type="RefSeq" id="XP_045097291.1">
    <property type="nucleotide sequence ID" value="XM_045242914.1"/>
</dbReference>
<dbReference type="Pfam" id="PF23673">
    <property type="entry name" value="DUF7154"/>
    <property type="match status" value="1"/>
</dbReference>
<gene>
    <name evidence="2 4" type="ORF">CBG21385</name>
    <name evidence="2" type="ORF">CBG_21385</name>
</gene>
<evidence type="ECO:0000313" key="3">
    <source>
        <dbReference type="Proteomes" id="UP000008549"/>
    </source>
</evidence>
<dbReference type="Proteomes" id="UP000008549">
    <property type="component" value="Unassembled WGS sequence"/>
</dbReference>
<dbReference type="FunCoup" id="A8XZY9">
    <property type="interactions" value="136"/>
</dbReference>
<dbReference type="AlphaFoldDB" id="A8XZY9"/>
<sequence length="181" mass="20859">MTVLVMLEPSHQLFYSPILMIFRRIPYWMHGIHFQGIYDRCKYSTPGMEIISSFPLYDYRYPVYAATIQVSGSGTKTLPDFHSPVSDIYWIAITYQGHLPINSFRNLTLRWTNPEDSESWSDNLHDVAELDGGNFEGSYSDFSAVNYSMTLAYNYSGQDVEALQIRIYSQTSSDNWLPCSD</sequence>
<dbReference type="InterPro" id="IPR055578">
    <property type="entry name" value="DUF7154"/>
</dbReference>
<reference evidence="2 3" key="2">
    <citation type="journal article" date="2011" name="PLoS Genet.">
        <title>Caenorhabditis briggsae recombinant inbred line genotypes reveal inter-strain incompatibility and the evolution of recombination.</title>
        <authorList>
            <person name="Ross J.A."/>
            <person name="Koboldt D.C."/>
            <person name="Staisch J.E."/>
            <person name="Chamberlin H.M."/>
            <person name="Gupta B.P."/>
            <person name="Miller R.D."/>
            <person name="Baird S.E."/>
            <person name="Haag E.S."/>
        </authorList>
    </citation>
    <scope>NUCLEOTIDE SEQUENCE [LARGE SCALE GENOMIC DNA]</scope>
    <source>
        <strain evidence="2 3">AF16</strain>
    </source>
</reference>
<evidence type="ECO:0000313" key="2">
    <source>
        <dbReference type="EMBL" id="CAP38206.2"/>
    </source>
</evidence>
<dbReference type="CTD" id="8588961"/>
<dbReference type="OMA" id="DIYWIAI"/>
<accession>A8XZY9</accession>
<dbReference type="InParanoid" id="A8XZY9"/>
<keyword evidence="3" id="KW-1185">Reference proteome</keyword>